<feature type="chain" id="PRO_5015444331" evidence="1">
    <location>
        <begin position="19"/>
        <end position="67"/>
    </location>
</feature>
<dbReference type="EMBL" id="PZQS01000004">
    <property type="protein sequence ID" value="PVD32801.1"/>
    <property type="molecule type" value="Genomic_DNA"/>
</dbReference>
<feature type="signal peptide" evidence="1">
    <location>
        <begin position="1"/>
        <end position="18"/>
    </location>
</feature>
<evidence type="ECO:0000313" key="2">
    <source>
        <dbReference type="EMBL" id="PVD32801.1"/>
    </source>
</evidence>
<keyword evidence="1" id="KW-0732">Signal</keyword>
<organism evidence="2 3">
    <name type="scientific">Pomacea canaliculata</name>
    <name type="common">Golden apple snail</name>
    <dbReference type="NCBI Taxonomy" id="400727"/>
    <lineage>
        <taxon>Eukaryota</taxon>
        <taxon>Metazoa</taxon>
        <taxon>Spiralia</taxon>
        <taxon>Lophotrochozoa</taxon>
        <taxon>Mollusca</taxon>
        <taxon>Gastropoda</taxon>
        <taxon>Caenogastropoda</taxon>
        <taxon>Architaenioglossa</taxon>
        <taxon>Ampullarioidea</taxon>
        <taxon>Ampullariidae</taxon>
        <taxon>Pomacea</taxon>
    </lineage>
</organism>
<sequence length="67" mass="7586">MKVFFALCLLCIVMDLQQKSDRGSRTGKAEMEHSATHVDVELRDCDQRMKSFIAICLLGLVIMGPRE</sequence>
<comment type="caution">
    <text evidence="2">The sequence shown here is derived from an EMBL/GenBank/DDBJ whole genome shotgun (WGS) entry which is preliminary data.</text>
</comment>
<dbReference type="Proteomes" id="UP000245119">
    <property type="component" value="Linkage Group LG4"/>
</dbReference>
<gene>
    <name evidence="2" type="ORF">C0Q70_08247</name>
</gene>
<name>A0A2T7PHA3_POMCA</name>
<proteinExistence type="predicted"/>
<protein>
    <submittedName>
        <fullName evidence="2">Uncharacterized protein</fullName>
    </submittedName>
</protein>
<dbReference type="AlphaFoldDB" id="A0A2T7PHA3"/>
<keyword evidence="3" id="KW-1185">Reference proteome</keyword>
<reference evidence="2 3" key="1">
    <citation type="submission" date="2018-04" db="EMBL/GenBank/DDBJ databases">
        <title>The genome of golden apple snail Pomacea canaliculata provides insight into stress tolerance and invasive adaptation.</title>
        <authorList>
            <person name="Liu C."/>
            <person name="Liu B."/>
            <person name="Ren Y."/>
            <person name="Zhang Y."/>
            <person name="Wang H."/>
            <person name="Li S."/>
            <person name="Jiang F."/>
            <person name="Yin L."/>
            <person name="Zhang G."/>
            <person name="Qian W."/>
            <person name="Fan W."/>
        </authorList>
    </citation>
    <scope>NUCLEOTIDE SEQUENCE [LARGE SCALE GENOMIC DNA]</scope>
    <source>
        <strain evidence="2">SZHN2017</strain>
        <tissue evidence="2">Muscle</tissue>
    </source>
</reference>
<evidence type="ECO:0000313" key="3">
    <source>
        <dbReference type="Proteomes" id="UP000245119"/>
    </source>
</evidence>
<evidence type="ECO:0000256" key="1">
    <source>
        <dbReference type="SAM" id="SignalP"/>
    </source>
</evidence>
<accession>A0A2T7PHA3</accession>